<dbReference type="InterPro" id="IPR020846">
    <property type="entry name" value="MFS_dom"/>
</dbReference>
<feature type="transmembrane region" description="Helical" evidence="7">
    <location>
        <begin position="513"/>
        <end position="534"/>
    </location>
</feature>
<evidence type="ECO:0000256" key="5">
    <source>
        <dbReference type="ARBA" id="ARBA00022989"/>
    </source>
</evidence>
<feature type="transmembrane region" description="Helical" evidence="7">
    <location>
        <begin position="172"/>
        <end position="190"/>
    </location>
</feature>
<comment type="caution">
    <text evidence="9">The sequence shown here is derived from an EMBL/GenBank/DDBJ whole genome shotgun (WGS) entry which is preliminary data.</text>
</comment>
<dbReference type="EMBL" id="CABFNP030001261">
    <property type="protein sequence ID" value="CAI6094995.1"/>
    <property type="molecule type" value="Genomic_DNA"/>
</dbReference>
<feature type="transmembrane region" description="Helical" evidence="7">
    <location>
        <begin position="345"/>
        <end position="365"/>
    </location>
</feature>
<feature type="transmembrane region" description="Helical" evidence="7">
    <location>
        <begin position="243"/>
        <end position="263"/>
    </location>
</feature>
<dbReference type="InterPro" id="IPR036259">
    <property type="entry name" value="MFS_trans_sf"/>
</dbReference>
<evidence type="ECO:0000256" key="7">
    <source>
        <dbReference type="SAM" id="Phobius"/>
    </source>
</evidence>
<dbReference type="PANTHER" id="PTHR23501:SF177">
    <property type="entry name" value="MAJOR FACILITATOR SUPERFAMILY (MFS) PROFILE DOMAIN-CONTAINING PROTEIN-RELATED"/>
    <property type="match status" value="1"/>
</dbReference>
<keyword evidence="6 7" id="KW-0472">Membrane</keyword>
<dbReference type="CDD" id="cd17502">
    <property type="entry name" value="MFS_Azr1_MDR_like"/>
    <property type="match status" value="1"/>
</dbReference>
<evidence type="ECO:0000256" key="4">
    <source>
        <dbReference type="ARBA" id="ARBA00022692"/>
    </source>
</evidence>
<proteinExistence type="inferred from homology"/>
<evidence type="ECO:0000313" key="10">
    <source>
        <dbReference type="Proteomes" id="UP001160390"/>
    </source>
</evidence>
<dbReference type="Pfam" id="PF07690">
    <property type="entry name" value="MFS_1"/>
    <property type="match status" value="1"/>
</dbReference>
<evidence type="ECO:0000256" key="6">
    <source>
        <dbReference type="ARBA" id="ARBA00023136"/>
    </source>
</evidence>
<dbReference type="FunFam" id="1.20.1250.20:FF:000489">
    <property type="entry name" value="MFS general substrate transporter"/>
    <property type="match status" value="1"/>
</dbReference>
<feature type="transmembrane region" description="Helical" evidence="7">
    <location>
        <begin position="113"/>
        <end position="133"/>
    </location>
</feature>
<feature type="transmembrane region" description="Helical" evidence="7">
    <location>
        <begin position="442"/>
        <end position="463"/>
    </location>
</feature>
<feature type="transmembrane region" description="Helical" evidence="7">
    <location>
        <begin position="139"/>
        <end position="160"/>
    </location>
</feature>
<feature type="domain" description="Major facilitator superfamily (MFS) profile" evidence="8">
    <location>
        <begin position="48"/>
        <end position="550"/>
    </location>
</feature>
<dbReference type="GO" id="GO:0005886">
    <property type="term" value="C:plasma membrane"/>
    <property type="evidence" value="ECO:0007669"/>
    <property type="project" value="TreeGrafter"/>
</dbReference>
<comment type="similarity">
    <text evidence="2">Belongs to the major facilitator superfamily. TCR/Tet family.</text>
</comment>
<organism evidence="9 10">
    <name type="scientific">Clonostachys chloroleuca</name>
    <dbReference type="NCBI Taxonomy" id="1926264"/>
    <lineage>
        <taxon>Eukaryota</taxon>
        <taxon>Fungi</taxon>
        <taxon>Dikarya</taxon>
        <taxon>Ascomycota</taxon>
        <taxon>Pezizomycotina</taxon>
        <taxon>Sordariomycetes</taxon>
        <taxon>Hypocreomycetidae</taxon>
        <taxon>Hypocreales</taxon>
        <taxon>Bionectriaceae</taxon>
        <taxon>Clonostachys</taxon>
    </lineage>
</organism>
<dbReference type="AlphaFoldDB" id="A0AA35Q7V5"/>
<reference evidence="9" key="1">
    <citation type="submission" date="2023-01" db="EMBL/GenBank/DDBJ databases">
        <authorList>
            <person name="Piombo E."/>
        </authorList>
    </citation>
    <scope>NUCLEOTIDE SEQUENCE</scope>
</reference>
<accession>A0AA35Q7V5</accession>
<dbReference type="PANTHER" id="PTHR23501">
    <property type="entry name" value="MAJOR FACILITATOR SUPERFAMILY"/>
    <property type="match status" value="1"/>
</dbReference>
<name>A0AA35Q7V5_9HYPO</name>
<keyword evidence="3" id="KW-0813">Transport</keyword>
<dbReference type="FunFam" id="1.20.1720.10:FF:000012">
    <property type="entry name" value="MFS toxin efflux pump (AflT)"/>
    <property type="match status" value="1"/>
</dbReference>
<keyword evidence="4 7" id="KW-0812">Transmembrane</keyword>
<evidence type="ECO:0000256" key="3">
    <source>
        <dbReference type="ARBA" id="ARBA00022448"/>
    </source>
</evidence>
<dbReference type="PROSITE" id="PS50850">
    <property type="entry name" value="MFS"/>
    <property type="match status" value="1"/>
</dbReference>
<dbReference type="SUPFAM" id="SSF103473">
    <property type="entry name" value="MFS general substrate transporter"/>
    <property type="match status" value="2"/>
</dbReference>
<feature type="transmembrane region" description="Helical" evidence="7">
    <location>
        <begin position="45"/>
        <end position="66"/>
    </location>
</feature>
<sequence length="550" mass="58800">MEPQNQDSSASTKTTPSLTKEGLVDVGNAEVATNPVDEYPTGSRLATIVVSLMLAMFLVALDNTILGTAIPKITDEFHDLNKVSWYGSAYLMTFGGGVQSTWGKVYKYFSIKIWFLAALFTFEVGSLVCAVAQNPTTLIVGRAIAGFGGAGVAVGIFTILGFAAPPEKRPQLLGYTGATYGIAAVLGPLIGGAFTDRVSWRWCFYINLPIGGLAGAIILLFLKPPASAPPVQASLKEKFLQMDLLGAAMMMGLIISYILALQYGGQTHAWNSSLVIGLLVGFVAILLAFIGWELYQKDYGMIVPRLFAKRYVWTGSAFMFFFGGAYFTLLYYLPIYFQSVYNNSAIGSGVKMLAMILPLTFGAIIQGVVMSKVRIVPLIWIFGGALGTIACGLFYTMDSHTSTGKWVGYQIIAGFVCGLIFQVALSNAQVHAPPEDMSQTTAIVNFFVTIGGAFFLSAAQSAFNNRLLGELATKLPDFNAETVLSTGATQIRTAFTEAQVPIIVDSYMVGLKAVFAITVGGFGISTLVGFLGSWKKLHADELQKASGGAA</sequence>
<feature type="transmembrane region" description="Helical" evidence="7">
    <location>
        <begin position="202"/>
        <end position="222"/>
    </location>
</feature>
<feature type="transmembrane region" description="Helical" evidence="7">
    <location>
        <begin position="407"/>
        <end position="430"/>
    </location>
</feature>
<gene>
    <name evidence="9" type="ORF">CCHLO57077_00007605</name>
</gene>
<comment type="subcellular location">
    <subcellularLocation>
        <location evidence="1">Membrane</location>
        <topology evidence="1">Multi-pass membrane protein</topology>
    </subcellularLocation>
</comment>
<dbReference type="GO" id="GO:0022857">
    <property type="term" value="F:transmembrane transporter activity"/>
    <property type="evidence" value="ECO:0007669"/>
    <property type="project" value="InterPro"/>
</dbReference>
<feature type="transmembrane region" description="Helical" evidence="7">
    <location>
        <begin position="377"/>
        <end position="395"/>
    </location>
</feature>
<evidence type="ECO:0000259" key="8">
    <source>
        <dbReference type="PROSITE" id="PS50850"/>
    </source>
</evidence>
<keyword evidence="5 7" id="KW-1133">Transmembrane helix</keyword>
<protein>
    <recommendedName>
        <fullName evidence="8">Major facilitator superfamily (MFS) profile domain-containing protein</fullName>
    </recommendedName>
</protein>
<evidence type="ECO:0000256" key="1">
    <source>
        <dbReference type="ARBA" id="ARBA00004141"/>
    </source>
</evidence>
<keyword evidence="10" id="KW-1185">Reference proteome</keyword>
<evidence type="ECO:0000256" key="2">
    <source>
        <dbReference type="ARBA" id="ARBA00007520"/>
    </source>
</evidence>
<feature type="transmembrane region" description="Helical" evidence="7">
    <location>
        <begin position="269"/>
        <end position="290"/>
    </location>
</feature>
<dbReference type="Proteomes" id="UP001160390">
    <property type="component" value="Unassembled WGS sequence"/>
</dbReference>
<dbReference type="Gene3D" id="1.20.1250.20">
    <property type="entry name" value="MFS general substrate transporter like domains"/>
    <property type="match status" value="2"/>
</dbReference>
<dbReference type="InterPro" id="IPR011701">
    <property type="entry name" value="MFS"/>
</dbReference>
<evidence type="ECO:0000313" key="9">
    <source>
        <dbReference type="EMBL" id="CAI6094995.1"/>
    </source>
</evidence>
<feature type="transmembrane region" description="Helical" evidence="7">
    <location>
        <begin position="311"/>
        <end position="333"/>
    </location>
</feature>